<evidence type="ECO:0000313" key="13">
    <source>
        <dbReference type="Proteomes" id="UP000663872"/>
    </source>
</evidence>
<feature type="domain" description="Ig-like" evidence="8">
    <location>
        <begin position="243"/>
        <end position="317"/>
    </location>
</feature>
<dbReference type="AlphaFoldDB" id="A0A818U564"/>
<organism evidence="11 13">
    <name type="scientific">Rotaria socialis</name>
    <dbReference type="NCBI Taxonomy" id="392032"/>
    <lineage>
        <taxon>Eukaryota</taxon>
        <taxon>Metazoa</taxon>
        <taxon>Spiralia</taxon>
        <taxon>Gnathifera</taxon>
        <taxon>Rotifera</taxon>
        <taxon>Eurotatoria</taxon>
        <taxon>Bdelloidea</taxon>
        <taxon>Philodinida</taxon>
        <taxon>Philodinidae</taxon>
        <taxon>Rotaria</taxon>
    </lineage>
</organism>
<evidence type="ECO:0000256" key="2">
    <source>
        <dbReference type="ARBA" id="ARBA00023136"/>
    </source>
</evidence>
<evidence type="ECO:0000256" key="1">
    <source>
        <dbReference type="ARBA" id="ARBA00004479"/>
    </source>
</evidence>
<dbReference type="GO" id="GO:0005911">
    <property type="term" value="C:cell-cell junction"/>
    <property type="evidence" value="ECO:0007669"/>
    <property type="project" value="TreeGrafter"/>
</dbReference>
<evidence type="ECO:0000259" key="8">
    <source>
        <dbReference type="PROSITE" id="PS50835"/>
    </source>
</evidence>
<dbReference type="PANTHER" id="PTHR11640">
    <property type="entry name" value="NEPHRIN"/>
    <property type="match status" value="1"/>
</dbReference>
<dbReference type="PROSITE" id="PS50835">
    <property type="entry name" value="IG_LIKE"/>
    <property type="match status" value="2"/>
</dbReference>
<feature type="chain" id="PRO_5036234178" description="Ig-like domain-containing protein" evidence="7">
    <location>
        <begin position="19"/>
        <end position="398"/>
    </location>
</feature>
<evidence type="ECO:0000256" key="4">
    <source>
        <dbReference type="ARBA" id="ARBA00023180"/>
    </source>
</evidence>
<evidence type="ECO:0000256" key="7">
    <source>
        <dbReference type="SAM" id="SignalP"/>
    </source>
</evidence>
<dbReference type="GO" id="GO:0098609">
    <property type="term" value="P:cell-cell adhesion"/>
    <property type="evidence" value="ECO:0007669"/>
    <property type="project" value="TreeGrafter"/>
</dbReference>
<comment type="caution">
    <text evidence="11">The sequence shown here is derived from an EMBL/GenBank/DDBJ whole genome shotgun (WGS) entry which is preliminary data.</text>
</comment>
<dbReference type="InterPro" id="IPR013783">
    <property type="entry name" value="Ig-like_fold"/>
</dbReference>
<dbReference type="GO" id="GO:0005886">
    <property type="term" value="C:plasma membrane"/>
    <property type="evidence" value="ECO:0007669"/>
    <property type="project" value="TreeGrafter"/>
</dbReference>
<dbReference type="Gene3D" id="2.60.40.10">
    <property type="entry name" value="Immunoglobulins"/>
    <property type="match status" value="2"/>
</dbReference>
<evidence type="ECO:0000313" key="11">
    <source>
        <dbReference type="EMBL" id="CAF3695701.1"/>
    </source>
</evidence>
<dbReference type="InterPro" id="IPR051275">
    <property type="entry name" value="Cell_adhesion_signaling"/>
</dbReference>
<dbReference type="Proteomes" id="UP000663825">
    <property type="component" value="Unassembled WGS sequence"/>
</dbReference>
<gene>
    <name evidence="11" type="ORF">GRG538_LOCUS27988</name>
    <name evidence="12" type="ORF">HFQ381_LOCUS12556</name>
    <name evidence="10" type="ORF">LUA448_LOCUS29393</name>
    <name evidence="9" type="ORF">TIS948_LOCUS4142</name>
</gene>
<dbReference type="EMBL" id="CAJNXB010000447">
    <property type="protein sequence ID" value="CAF3053280.1"/>
    <property type="molecule type" value="Genomic_DNA"/>
</dbReference>
<name>A0A818U564_9BILA</name>
<dbReference type="Proteomes" id="UP000663872">
    <property type="component" value="Unassembled WGS sequence"/>
</dbReference>
<evidence type="ECO:0000313" key="10">
    <source>
        <dbReference type="EMBL" id="CAF3579897.1"/>
    </source>
</evidence>
<sequence>MYTITILLITIVISTVQPAPPRSATKLTFIPDDKYLPLRKEVTIKCEIINPSDHTEPPQLWHVDLKTGKRTSISRALLTNPMEDAPDVFKNNKNQRYSYVNKNNIRIRDLQPEDSARYECDCPDCADAIASQNRTLSVMKLSTPKWEVGPGWPLHEESQAKIKCEVNDFFPYVGHKILRNHIDITNDGKSTSALSNSGYPQKFVWEATITVGAEWHNSTIYCNVLQGNDEQQASKVIEVLFAPRFGKCDESQFVDSQKNLSTIECSYSGNPQPTLIWSRQTDKKALTPDMGITIEVKNETLGKYKSIVTFSRDKLISIPLATKTNGQGNKTEENFYQHLLNDGFIVQLNVNGNDKGKRVITIVRDANQIRSLPSDGSTIYSFSSMLLSFLLIVYINQR</sequence>
<dbReference type="EMBL" id="CAJOBO010000761">
    <property type="protein sequence ID" value="CAF4285370.1"/>
    <property type="molecule type" value="Genomic_DNA"/>
</dbReference>
<comment type="subcellular location">
    <subcellularLocation>
        <location evidence="1">Membrane</location>
        <topology evidence="1">Single-pass type I membrane protein</topology>
    </subcellularLocation>
</comment>
<protein>
    <recommendedName>
        <fullName evidence="8">Ig-like domain-containing protein</fullName>
    </recommendedName>
</protein>
<keyword evidence="4" id="KW-0325">Glycoprotein</keyword>
<dbReference type="SUPFAM" id="SSF48726">
    <property type="entry name" value="Immunoglobulin"/>
    <property type="match status" value="1"/>
</dbReference>
<dbReference type="GO" id="GO:0050839">
    <property type="term" value="F:cell adhesion molecule binding"/>
    <property type="evidence" value="ECO:0007669"/>
    <property type="project" value="TreeGrafter"/>
</dbReference>
<accession>A0A818U564</accession>
<dbReference type="PANTHER" id="PTHR11640:SF31">
    <property type="entry name" value="IRREGULAR CHIASM C-ROUGHEST PROTEIN-RELATED"/>
    <property type="match status" value="1"/>
</dbReference>
<keyword evidence="3" id="KW-1015">Disulfide bond</keyword>
<keyword evidence="5" id="KW-0393">Immunoglobulin domain</keyword>
<dbReference type="Proteomes" id="UP000663851">
    <property type="component" value="Unassembled WGS sequence"/>
</dbReference>
<feature type="signal peptide" evidence="7">
    <location>
        <begin position="1"/>
        <end position="18"/>
    </location>
</feature>
<dbReference type="EMBL" id="CAJNYT010004838">
    <property type="protein sequence ID" value="CAF3695701.1"/>
    <property type="molecule type" value="Genomic_DNA"/>
</dbReference>
<reference evidence="11" key="1">
    <citation type="submission" date="2021-02" db="EMBL/GenBank/DDBJ databases">
        <authorList>
            <person name="Nowell W R."/>
        </authorList>
    </citation>
    <scope>NUCLEOTIDE SEQUENCE</scope>
</reference>
<evidence type="ECO:0000256" key="6">
    <source>
        <dbReference type="SAM" id="Phobius"/>
    </source>
</evidence>
<proteinExistence type="predicted"/>
<dbReference type="OrthoDB" id="6413693at2759"/>
<evidence type="ECO:0000256" key="5">
    <source>
        <dbReference type="ARBA" id="ARBA00023319"/>
    </source>
</evidence>
<dbReference type="InterPro" id="IPR036179">
    <property type="entry name" value="Ig-like_dom_sf"/>
</dbReference>
<keyword evidence="7" id="KW-0732">Signal</keyword>
<dbReference type="EMBL" id="CAJNYD010004213">
    <property type="protein sequence ID" value="CAF3579897.1"/>
    <property type="molecule type" value="Genomic_DNA"/>
</dbReference>
<dbReference type="InterPro" id="IPR007110">
    <property type="entry name" value="Ig-like_dom"/>
</dbReference>
<feature type="transmembrane region" description="Helical" evidence="6">
    <location>
        <begin position="377"/>
        <end position="395"/>
    </location>
</feature>
<keyword evidence="2 6" id="KW-0472">Membrane</keyword>
<keyword evidence="6" id="KW-1133">Transmembrane helix</keyword>
<keyword evidence="6" id="KW-0812">Transmembrane</keyword>
<evidence type="ECO:0000256" key="3">
    <source>
        <dbReference type="ARBA" id="ARBA00023157"/>
    </source>
</evidence>
<feature type="domain" description="Ig-like" evidence="8">
    <location>
        <begin position="21"/>
        <end position="137"/>
    </location>
</feature>
<dbReference type="Proteomes" id="UP000663833">
    <property type="component" value="Unassembled WGS sequence"/>
</dbReference>
<evidence type="ECO:0000313" key="9">
    <source>
        <dbReference type="EMBL" id="CAF3053280.1"/>
    </source>
</evidence>
<evidence type="ECO:0000313" key="12">
    <source>
        <dbReference type="EMBL" id="CAF4285370.1"/>
    </source>
</evidence>